<dbReference type="EMBL" id="CP081864">
    <property type="protein sequence ID" value="QZN97281.1"/>
    <property type="molecule type" value="Genomic_DNA"/>
</dbReference>
<dbReference type="RefSeq" id="WP_222160316.1">
    <property type="nucleotide sequence ID" value="NZ_CP081864.1"/>
</dbReference>
<sequence>MKRILLALFTLSLAASAWVNAAETATPAAEQSATKMLVITEGKLKDTEGGCACSYTVKNLQSSPLKRFEAYIFVKNGQGKFRCDAAHFSFNKPIQPNESRTLSNEAYGKSCGTHPSVSLLMVGTCNYTDGSECDTENIETTDSGLKWTE</sequence>
<evidence type="ECO:0000313" key="3">
    <source>
        <dbReference type="Proteomes" id="UP000825886"/>
    </source>
</evidence>
<reference evidence="2 3" key="1">
    <citation type="submission" date="2021-08" db="EMBL/GenBank/DDBJ databases">
        <title>Culture and genomic analysis of Symbiopectobacterium purcellii sp. nov. gen. nov., isolated from the leafhopper Empoasca decipiens.</title>
        <authorList>
            <person name="Nadal-Jimenez P."/>
            <person name="Siozios S."/>
            <person name="Halliday N."/>
            <person name="Camara M."/>
            <person name="Hurst G.D.D."/>
        </authorList>
    </citation>
    <scope>NUCLEOTIDE SEQUENCE [LARGE SCALE GENOMIC DNA]</scope>
    <source>
        <strain evidence="2 3">SyEd1</strain>
    </source>
</reference>
<protein>
    <submittedName>
        <fullName evidence="2">Uncharacterized protein</fullName>
    </submittedName>
</protein>
<keyword evidence="1" id="KW-0732">Signal</keyword>
<evidence type="ECO:0000256" key="1">
    <source>
        <dbReference type="SAM" id="SignalP"/>
    </source>
</evidence>
<keyword evidence="3" id="KW-1185">Reference proteome</keyword>
<accession>A0ABX9ATF1</accession>
<name>A0ABX9ATF1_9ENTR</name>
<dbReference type="Proteomes" id="UP000825886">
    <property type="component" value="Chromosome"/>
</dbReference>
<feature type="signal peptide" evidence="1">
    <location>
        <begin position="1"/>
        <end position="21"/>
    </location>
</feature>
<proteinExistence type="predicted"/>
<evidence type="ECO:0000313" key="2">
    <source>
        <dbReference type="EMBL" id="QZN97281.1"/>
    </source>
</evidence>
<organism evidence="2 3">
    <name type="scientific">Symbiopectobacterium purcellii</name>
    <dbReference type="NCBI Taxonomy" id="2871826"/>
    <lineage>
        <taxon>Bacteria</taxon>
        <taxon>Pseudomonadati</taxon>
        <taxon>Pseudomonadota</taxon>
        <taxon>Gammaproteobacteria</taxon>
        <taxon>Enterobacterales</taxon>
        <taxon>Enterobacteriaceae</taxon>
    </lineage>
</organism>
<gene>
    <name evidence="2" type="ORF">K6K13_08015</name>
</gene>
<feature type="chain" id="PRO_5047507110" evidence="1">
    <location>
        <begin position="22"/>
        <end position="149"/>
    </location>
</feature>